<keyword evidence="9" id="KW-1185">Reference proteome</keyword>
<feature type="transmembrane region" description="Helical" evidence="6">
    <location>
        <begin position="17"/>
        <end position="38"/>
    </location>
</feature>
<keyword evidence="4 8" id="KW-0418">Kinase</keyword>
<dbReference type="Gene3D" id="3.30.565.10">
    <property type="entry name" value="Histidine kinase-like ATPase, C-terminal domain"/>
    <property type="match status" value="1"/>
</dbReference>
<evidence type="ECO:0000313" key="9">
    <source>
        <dbReference type="Proteomes" id="UP000184782"/>
    </source>
</evidence>
<dbReference type="STRING" id="59733.SAMN05421769_1944"/>
<evidence type="ECO:0000259" key="7">
    <source>
        <dbReference type="Pfam" id="PF02518"/>
    </source>
</evidence>
<evidence type="ECO:0000256" key="2">
    <source>
        <dbReference type="ARBA" id="ARBA00012438"/>
    </source>
</evidence>
<name>A0A1N6G831_9FLAO</name>
<dbReference type="EC" id="2.7.13.3" evidence="2"/>
<dbReference type="GO" id="GO:0000160">
    <property type="term" value="P:phosphorelay signal transduction system"/>
    <property type="evidence" value="ECO:0007669"/>
    <property type="project" value="UniProtKB-KW"/>
</dbReference>
<dbReference type="Proteomes" id="UP000184782">
    <property type="component" value="Unassembled WGS sequence"/>
</dbReference>
<evidence type="ECO:0000256" key="3">
    <source>
        <dbReference type="ARBA" id="ARBA00022679"/>
    </source>
</evidence>
<evidence type="ECO:0000256" key="5">
    <source>
        <dbReference type="ARBA" id="ARBA00023012"/>
    </source>
</evidence>
<dbReference type="SUPFAM" id="SSF55874">
    <property type="entry name" value="ATPase domain of HSP90 chaperone/DNA topoisomerase II/histidine kinase"/>
    <property type="match status" value="1"/>
</dbReference>
<keyword evidence="3" id="KW-0808">Transferase</keyword>
<organism evidence="8 9">
    <name type="scientific">Chryseobacterium scophthalmum</name>
    <dbReference type="NCBI Taxonomy" id="59733"/>
    <lineage>
        <taxon>Bacteria</taxon>
        <taxon>Pseudomonadati</taxon>
        <taxon>Bacteroidota</taxon>
        <taxon>Flavobacteriia</taxon>
        <taxon>Flavobacteriales</taxon>
        <taxon>Weeksellaceae</taxon>
        <taxon>Chryseobacterium group</taxon>
        <taxon>Chryseobacterium</taxon>
    </lineage>
</organism>
<evidence type="ECO:0000256" key="1">
    <source>
        <dbReference type="ARBA" id="ARBA00000085"/>
    </source>
</evidence>
<feature type="domain" description="Histidine kinase/HSP90-like ATPase" evidence="7">
    <location>
        <begin position="172"/>
        <end position="260"/>
    </location>
</feature>
<dbReference type="PANTHER" id="PTHR24421">
    <property type="entry name" value="NITRATE/NITRITE SENSOR PROTEIN NARX-RELATED"/>
    <property type="match status" value="1"/>
</dbReference>
<comment type="catalytic activity">
    <reaction evidence="1">
        <text>ATP + protein L-histidine = ADP + protein N-phospho-L-histidine.</text>
        <dbReference type="EC" id="2.7.13.3"/>
    </reaction>
</comment>
<keyword evidence="6" id="KW-0472">Membrane</keyword>
<dbReference type="InterPro" id="IPR036890">
    <property type="entry name" value="HATPase_C_sf"/>
</dbReference>
<dbReference type="AlphaFoldDB" id="A0A1N6G831"/>
<evidence type="ECO:0000256" key="4">
    <source>
        <dbReference type="ARBA" id="ARBA00022777"/>
    </source>
</evidence>
<gene>
    <name evidence="8" type="ORF">SAMN05421769_1944</name>
</gene>
<proteinExistence type="predicted"/>
<sequence>MFNRIYLFKIKEVTLNINLLILIIVTLAVIVFFILLAYKTFVDRILKEKEAQNLAEIQHQKQLVLENTKVQEEERKRIAVSVHDDIGNRLNILSLWLNNLDIEDDSTSEVISGQISELIDSTRNISHSLYPVNLERLGLILYIEELITNLSARINISLHVSSEYDKKDVFVEVQIYRIIQEFTTNVIKHSSADKIDILIKDFNDFTGIVIFDNGQGFDYEKVKKGMGIKNIESRMQSMDAKFKWKSIINKGSRLIFKIQKNNE</sequence>
<keyword evidence="5" id="KW-0902">Two-component regulatory system</keyword>
<dbReference type="InterPro" id="IPR050482">
    <property type="entry name" value="Sensor_HK_TwoCompSys"/>
</dbReference>
<reference evidence="9" key="1">
    <citation type="submission" date="2016-12" db="EMBL/GenBank/DDBJ databases">
        <authorList>
            <person name="Varghese N."/>
            <person name="Submissions S."/>
        </authorList>
    </citation>
    <scope>NUCLEOTIDE SEQUENCE [LARGE SCALE GENOMIC DNA]</scope>
    <source>
        <strain evidence="9">DSM 16779</strain>
    </source>
</reference>
<dbReference type="GO" id="GO:0004673">
    <property type="term" value="F:protein histidine kinase activity"/>
    <property type="evidence" value="ECO:0007669"/>
    <property type="project" value="UniProtKB-EC"/>
</dbReference>
<evidence type="ECO:0000256" key="6">
    <source>
        <dbReference type="SAM" id="Phobius"/>
    </source>
</evidence>
<evidence type="ECO:0000313" key="8">
    <source>
        <dbReference type="EMBL" id="SIO03700.1"/>
    </source>
</evidence>
<keyword evidence="6" id="KW-0812">Transmembrane</keyword>
<dbReference type="RefSeq" id="WP_378086234.1">
    <property type="nucleotide sequence ID" value="NZ_JBHLVB010000004.1"/>
</dbReference>
<keyword evidence="6" id="KW-1133">Transmembrane helix</keyword>
<dbReference type="PANTHER" id="PTHR24421:SF10">
    <property type="entry name" value="NITRATE_NITRITE SENSOR PROTEIN NARQ"/>
    <property type="match status" value="1"/>
</dbReference>
<dbReference type="Pfam" id="PF02518">
    <property type="entry name" value="HATPase_c"/>
    <property type="match status" value="1"/>
</dbReference>
<accession>A0A1N6G831</accession>
<protein>
    <recommendedName>
        <fullName evidence="2">histidine kinase</fullName>
        <ecNumber evidence="2">2.7.13.3</ecNumber>
    </recommendedName>
</protein>
<dbReference type="Gene3D" id="1.20.5.1930">
    <property type="match status" value="1"/>
</dbReference>
<dbReference type="EMBL" id="FSRQ01000001">
    <property type="protein sequence ID" value="SIO03700.1"/>
    <property type="molecule type" value="Genomic_DNA"/>
</dbReference>
<dbReference type="CDD" id="cd16917">
    <property type="entry name" value="HATPase_UhpB-NarQ-NarX-like"/>
    <property type="match status" value="1"/>
</dbReference>
<dbReference type="InterPro" id="IPR003594">
    <property type="entry name" value="HATPase_dom"/>
</dbReference>